<protein>
    <submittedName>
        <fullName evidence="1">Uncharacterized protein</fullName>
    </submittedName>
</protein>
<proteinExistence type="predicted"/>
<gene>
    <name evidence="1" type="ORF">LCGC14_2522010</name>
</gene>
<evidence type="ECO:0000313" key="1">
    <source>
        <dbReference type="EMBL" id="KKL13814.1"/>
    </source>
</evidence>
<accession>A0A0F9AW52</accession>
<organism evidence="1">
    <name type="scientific">marine sediment metagenome</name>
    <dbReference type="NCBI Taxonomy" id="412755"/>
    <lineage>
        <taxon>unclassified sequences</taxon>
        <taxon>metagenomes</taxon>
        <taxon>ecological metagenomes</taxon>
    </lineage>
</organism>
<comment type="caution">
    <text evidence="1">The sequence shown here is derived from an EMBL/GenBank/DDBJ whole genome shotgun (WGS) entry which is preliminary data.</text>
</comment>
<feature type="non-terminal residue" evidence="1">
    <location>
        <position position="1"/>
    </location>
</feature>
<sequence>IHFPGDVYLLAAWIAMSDRAKSTPTSRPTTTLHGLASKFASAYGIDYSNPVNSEDVMAIFRRNGIKGNPGLHLDVEGEASLTIPLT</sequence>
<reference evidence="1" key="1">
    <citation type="journal article" date="2015" name="Nature">
        <title>Complex archaea that bridge the gap between prokaryotes and eukaryotes.</title>
        <authorList>
            <person name="Spang A."/>
            <person name="Saw J.H."/>
            <person name="Jorgensen S.L."/>
            <person name="Zaremba-Niedzwiedzka K."/>
            <person name="Martijn J."/>
            <person name="Lind A.E."/>
            <person name="van Eijk R."/>
            <person name="Schleper C."/>
            <person name="Guy L."/>
            <person name="Ettema T.J."/>
        </authorList>
    </citation>
    <scope>NUCLEOTIDE SEQUENCE</scope>
</reference>
<name>A0A0F9AW52_9ZZZZ</name>
<dbReference type="AlphaFoldDB" id="A0A0F9AW52"/>
<dbReference type="EMBL" id="LAZR01040707">
    <property type="protein sequence ID" value="KKL13814.1"/>
    <property type="molecule type" value="Genomic_DNA"/>
</dbReference>